<keyword evidence="4" id="KW-1185">Reference proteome</keyword>
<keyword evidence="2" id="KW-1133">Transmembrane helix</keyword>
<evidence type="ECO:0000256" key="2">
    <source>
        <dbReference type="SAM" id="Phobius"/>
    </source>
</evidence>
<proteinExistence type="predicted"/>
<protein>
    <recommendedName>
        <fullName evidence="5">Hsp70 protein</fullName>
    </recommendedName>
</protein>
<feature type="transmembrane region" description="Helical" evidence="2">
    <location>
        <begin position="551"/>
        <end position="570"/>
    </location>
</feature>
<keyword evidence="2" id="KW-0472">Membrane</keyword>
<gene>
    <name evidence="3" type="ORF">Daura_06450</name>
</gene>
<feature type="transmembrane region" description="Helical" evidence="2">
    <location>
        <begin position="295"/>
        <end position="316"/>
    </location>
</feature>
<feature type="transmembrane region" description="Helical" evidence="2">
    <location>
        <begin position="499"/>
        <end position="520"/>
    </location>
</feature>
<dbReference type="EMBL" id="CP073767">
    <property type="protein sequence ID" value="UWZ55838.1"/>
    <property type="molecule type" value="Genomic_DNA"/>
</dbReference>
<feature type="region of interest" description="Disordered" evidence="1">
    <location>
        <begin position="578"/>
        <end position="613"/>
    </location>
</feature>
<dbReference type="Gene3D" id="3.30.420.40">
    <property type="match status" value="2"/>
</dbReference>
<dbReference type="SUPFAM" id="SSF53067">
    <property type="entry name" value="Actin-like ATPase domain"/>
    <property type="match status" value="1"/>
</dbReference>
<dbReference type="KEGG" id="daur:Daura_06450"/>
<sequence length="613" mass="62425">MSIHGSVRLGVDFGSSRLRAAVAWPDGTAMVLPLGGVGWLDTTTLVDVGFAAGLGTQFRGAAAGNLGSGSAGVSPSSGDGAAVAVFRQVAAAAREAAGGDVDVVTVAVPAGWSARRAAALRDACQDAGLAVGKLMTAPVAVGWHLLAGGVPLAVGGTVLVCQVGQDGCTATVLRRTEVGFEGLSSVDSATVAADMHGSGIEVLDRSGGPVGRAAAVSVGEVARRAVVGSELGLGSLDTACAVGSAANNPQVAEELARATGVTPQVVAEAELAVVLGSVQAPAPARAASAAPEVRWLDLMAAMVPVAWSVALFWQFLAGAERYGLREKTFDRGMVLAAWGGLAVAAQFAMIATVGGLAVTTALRAGAGESGGAPLVGWVRHRLTALALVGGSVGGLLVAAVYAMVAASSFDVDLWPLLRWSVLPVLPSAVVVTVLAMVVWRRPEPPDGSWLTWLRFPLSVTMLAGVGAGLISWDERGSPSVLNLLAWHLQRWFPSVGDEIIGPVGRLGGACLGAAVGLLLVRRLVHRLLLVVPLALLVAGTLVWRITGTVAVGVSIAVAGWWAARTAWLILRPKLLTPPTASPHQPHSFTSRPKWRHNGPGPDVNASHDAATGW</sequence>
<evidence type="ECO:0008006" key="5">
    <source>
        <dbReference type="Google" id="ProtNLM"/>
    </source>
</evidence>
<name>A0A9Q9ME69_9ACTN</name>
<organism evidence="3 4">
    <name type="scientific">Dactylosporangium aurantiacum</name>
    <dbReference type="NCBI Taxonomy" id="35754"/>
    <lineage>
        <taxon>Bacteria</taxon>
        <taxon>Bacillati</taxon>
        <taxon>Actinomycetota</taxon>
        <taxon>Actinomycetes</taxon>
        <taxon>Micromonosporales</taxon>
        <taxon>Micromonosporaceae</taxon>
        <taxon>Dactylosporangium</taxon>
    </lineage>
</organism>
<feature type="compositionally biased region" description="Polar residues" evidence="1">
    <location>
        <begin position="581"/>
        <end position="590"/>
    </location>
</feature>
<evidence type="ECO:0000313" key="3">
    <source>
        <dbReference type="EMBL" id="UWZ55838.1"/>
    </source>
</evidence>
<feature type="transmembrane region" description="Helical" evidence="2">
    <location>
        <begin position="451"/>
        <end position="472"/>
    </location>
</feature>
<reference evidence="3" key="1">
    <citation type="submission" date="2021-04" db="EMBL/GenBank/DDBJ databases">
        <title>Dactylosporangium aurantiacum NRRL B-8018 full assembly.</title>
        <authorList>
            <person name="Hartkoorn R.C."/>
            <person name="Beaudoing E."/>
            <person name="Hot D."/>
        </authorList>
    </citation>
    <scope>NUCLEOTIDE SEQUENCE</scope>
    <source>
        <strain evidence="3">NRRL B-8018</strain>
    </source>
</reference>
<feature type="transmembrane region" description="Helical" evidence="2">
    <location>
        <begin position="382"/>
        <end position="404"/>
    </location>
</feature>
<dbReference type="Proteomes" id="UP001058003">
    <property type="component" value="Chromosome"/>
</dbReference>
<feature type="transmembrane region" description="Helical" evidence="2">
    <location>
        <begin position="336"/>
        <end position="362"/>
    </location>
</feature>
<dbReference type="RefSeq" id="WP_033362363.1">
    <property type="nucleotide sequence ID" value="NZ_CP073767.1"/>
</dbReference>
<dbReference type="InterPro" id="IPR043129">
    <property type="entry name" value="ATPase_NBD"/>
</dbReference>
<evidence type="ECO:0000313" key="4">
    <source>
        <dbReference type="Proteomes" id="UP001058003"/>
    </source>
</evidence>
<evidence type="ECO:0000256" key="1">
    <source>
        <dbReference type="SAM" id="MobiDB-lite"/>
    </source>
</evidence>
<feature type="transmembrane region" description="Helical" evidence="2">
    <location>
        <begin position="527"/>
        <end position="545"/>
    </location>
</feature>
<keyword evidence="2" id="KW-0812">Transmembrane</keyword>
<feature type="transmembrane region" description="Helical" evidence="2">
    <location>
        <begin position="416"/>
        <end position="439"/>
    </location>
</feature>
<accession>A0A9Q9ME69</accession>
<dbReference type="AlphaFoldDB" id="A0A9Q9ME69"/>